<evidence type="ECO:0000313" key="4">
    <source>
        <dbReference type="Proteomes" id="UP001438707"/>
    </source>
</evidence>
<dbReference type="PANTHER" id="PTHR45084">
    <property type="entry name" value="ERAD-ASSOCIATED E3 UBIQUITIN-PROTEIN LIGASE COMPONENT HRD3A-RELATED"/>
    <property type="match status" value="1"/>
</dbReference>
<dbReference type="InterPro" id="IPR044623">
    <property type="entry name" value="HRD3"/>
</dbReference>
<dbReference type="PANTHER" id="PTHR45084:SF1">
    <property type="entry name" value="ERAD-ASSOCIATED E3 UBIQUITIN-PROTEIN LIGASE COMPONENT HRD3A-RELATED"/>
    <property type="match status" value="1"/>
</dbReference>
<comment type="caution">
    <text evidence="3">The sequence shown here is derived from an EMBL/GenBank/DDBJ whole genome shotgun (WGS) entry which is preliminary data.</text>
</comment>
<feature type="region of interest" description="Disordered" evidence="1">
    <location>
        <begin position="837"/>
        <end position="875"/>
    </location>
</feature>
<dbReference type="SUPFAM" id="SSF81901">
    <property type="entry name" value="HCP-like"/>
    <property type="match status" value="3"/>
</dbReference>
<reference evidence="3 4" key="1">
    <citation type="journal article" date="2024" name="Nat. Commun.">
        <title>Phylogenomics reveals the evolutionary origins of lichenization in chlorophyte algae.</title>
        <authorList>
            <person name="Puginier C."/>
            <person name="Libourel C."/>
            <person name="Otte J."/>
            <person name="Skaloud P."/>
            <person name="Haon M."/>
            <person name="Grisel S."/>
            <person name="Petersen M."/>
            <person name="Berrin J.G."/>
            <person name="Delaux P.M."/>
            <person name="Dal Grande F."/>
            <person name="Keller J."/>
        </authorList>
    </citation>
    <scope>NUCLEOTIDE SEQUENCE [LARGE SCALE GENOMIC DNA]</scope>
    <source>
        <strain evidence="3 4">SAG 2145</strain>
    </source>
</reference>
<feature type="region of interest" description="Disordered" evidence="1">
    <location>
        <begin position="991"/>
        <end position="1048"/>
    </location>
</feature>
<gene>
    <name evidence="3" type="ORF">WJX74_002011</name>
</gene>
<feature type="compositionally biased region" description="Low complexity" evidence="1">
    <location>
        <begin position="925"/>
        <end position="937"/>
    </location>
</feature>
<feature type="region of interest" description="Disordered" evidence="1">
    <location>
        <begin position="73"/>
        <end position="93"/>
    </location>
</feature>
<feature type="compositionally biased region" description="Polar residues" evidence="1">
    <location>
        <begin position="887"/>
        <end position="899"/>
    </location>
</feature>
<feature type="chain" id="PRO_5043889706" evidence="2">
    <location>
        <begin position="23"/>
        <end position="1087"/>
    </location>
</feature>
<feature type="compositionally biased region" description="Polar residues" evidence="1">
    <location>
        <begin position="908"/>
        <end position="922"/>
    </location>
</feature>
<keyword evidence="2" id="KW-0732">Signal</keyword>
<dbReference type="InterPro" id="IPR006597">
    <property type="entry name" value="Sel1-like"/>
</dbReference>
<feature type="compositionally biased region" description="Low complexity" evidence="1">
    <location>
        <begin position="856"/>
        <end position="874"/>
    </location>
</feature>
<dbReference type="Gene3D" id="1.25.40.10">
    <property type="entry name" value="Tetratricopeptide repeat domain"/>
    <property type="match status" value="3"/>
</dbReference>
<dbReference type="AlphaFoldDB" id="A0AAW1SBM1"/>
<evidence type="ECO:0000313" key="3">
    <source>
        <dbReference type="EMBL" id="KAK9842763.1"/>
    </source>
</evidence>
<accession>A0AAW1SBM1</accession>
<feature type="compositionally biased region" description="Polar residues" evidence="1">
    <location>
        <begin position="1029"/>
        <end position="1040"/>
    </location>
</feature>
<dbReference type="Proteomes" id="UP001438707">
    <property type="component" value="Unassembled WGS sequence"/>
</dbReference>
<feature type="region of interest" description="Disordered" evidence="1">
    <location>
        <begin position="721"/>
        <end position="745"/>
    </location>
</feature>
<organism evidence="3 4">
    <name type="scientific">Apatococcus lobatus</name>
    <dbReference type="NCBI Taxonomy" id="904363"/>
    <lineage>
        <taxon>Eukaryota</taxon>
        <taxon>Viridiplantae</taxon>
        <taxon>Chlorophyta</taxon>
        <taxon>core chlorophytes</taxon>
        <taxon>Trebouxiophyceae</taxon>
        <taxon>Chlorellales</taxon>
        <taxon>Chlorellaceae</taxon>
        <taxon>Apatococcus</taxon>
    </lineage>
</organism>
<dbReference type="SMART" id="SM00671">
    <property type="entry name" value="SEL1"/>
    <property type="match status" value="10"/>
</dbReference>
<name>A0AAW1SBM1_9CHLO</name>
<keyword evidence="4" id="KW-1185">Reference proteome</keyword>
<evidence type="ECO:0000256" key="2">
    <source>
        <dbReference type="SAM" id="SignalP"/>
    </source>
</evidence>
<feature type="signal peptide" evidence="2">
    <location>
        <begin position="1"/>
        <end position="22"/>
    </location>
</feature>
<dbReference type="EMBL" id="JALJOS010000002">
    <property type="protein sequence ID" value="KAK9842763.1"/>
    <property type="molecule type" value="Genomic_DNA"/>
</dbReference>
<dbReference type="GO" id="GO:0036503">
    <property type="term" value="P:ERAD pathway"/>
    <property type="evidence" value="ECO:0007669"/>
    <property type="project" value="InterPro"/>
</dbReference>
<feature type="region of interest" description="Disordered" evidence="1">
    <location>
        <begin position="887"/>
        <end position="959"/>
    </location>
</feature>
<dbReference type="Pfam" id="PF08238">
    <property type="entry name" value="Sel1"/>
    <property type="match status" value="11"/>
</dbReference>
<evidence type="ECO:0000256" key="1">
    <source>
        <dbReference type="SAM" id="MobiDB-lite"/>
    </source>
</evidence>
<proteinExistence type="predicted"/>
<feature type="compositionally biased region" description="Polar residues" evidence="1">
    <location>
        <begin position="939"/>
        <end position="951"/>
    </location>
</feature>
<feature type="compositionally biased region" description="Low complexity" evidence="1">
    <location>
        <begin position="998"/>
        <end position="1014"/>
    </location>
</feature>
<protein>
    <submittedName>
        <fullName evidence="3">Uncharacterized protein</fullName>
    </submittedName>
</protein>
<sequence>MALRRKAYVLVLVLCCAQQAVAGAGVSLESHEGADEQFQQAFALLKQGTTADAAGAASILASLVGLRLVPQSTADKHPSSAFSPEDSREDQGADAMEDGLPAMENSMEDDTVEPAAPAENEAAGPARVKPLMRHPGVEVDPEAHGPALRELSFLFSTGHGVAADHRLSYALLEAAAARGDPTAQGVKGFQQSLGLHPPTQGSHRSFSFGPTDSPRALLNYYFAASGNDSFSQMVMGYRHAHGLGVPQSCEAAVLYYHPVAEETIALAAVPNSLPLVERERGRLTQRSVHQQRQTREQEMMHYQWFADMGNVDAQRAVGHMLTHGNLQDPARALQYFRRAAEAGDPDALAHLGHMYANGLGVPADNETAVEYFTDAVQEAGHPSALFGLGYMHMSGYGVEKDLKKAFQFFAAAAEQHHTESTFHLGLMYLHGWGVRQDKLLALRHLSLAAKVGHPLAMYNMAMLHLGPNPALPPSCPTALDLLKRVAEKGPQAACLQDGLEAFFEGDFDKALLLYLKAAEMGMELGQANAAWMLSHGYGYDKAGAAPVAVALHQRAAAQGNVDALLSIGDSYYYGRGVPRDWQRAAQVYGEAAARRNAQALFNLGFMYEYGAGLPQDLHLAKRHYDKAITAQPDAPGAACLALLSLWVHGAWLKLAPTIAPGWIGLWDTMFLRQEPTLGFGGGMGDSSGFGFILLMARPVLRFAFGWLHSLMDLEASGRYSQGQAHQEEASQQQQQEGLGHEDSQHQGMWTDMSSWLGGENFETFALVALCLGLWAVVGRRQALRRRQLFAHHPHPPAAANSSAAAAAVPTDAAATVAAPTTGPSAATAGAPPALSISAASSQAPVQQTERLPPQIAGTSASPAGPSTAAGGATAAHHRDLGLQLGAHSSSVSRQASLTTPDAAAPTQEPIQPQSDLQKSAGLNESVAAASPDPSPSAGDVTSSAAAVTSQHDPGALEMQGGSASIDMLQQQASRDGAGLGHAASGQDILRSQGPAAEAAQAGSSTGRARAAGSSLQESGHDVQAAAPGSRSQGVASQQPFRASDAWWPNCRVKYTSEKDKRPRAPDSVIVASKWESASLSDLSQDRP</sequence>
<feature type="compositionally biased region" description="Low complexity" evidence="1">
    <location>
        <begin position="721"/>
        <end position="737"/>
    </location>
</feature>
<dbReference type="InterPro" id="IPR011990">
    <property type="entry name" value="TPR-like_helical_dom_sf"/>
</dbReference>